<dbReference type="AlphaFoldDB" id="A0A9D4X1B8"/>
<protein>
    <submittedName>
        <fullName evidence="1">Uncharacterized protein</fullName>
    </submittedName>
</protein>
<dbReference type="EMBL" id="JAMSHJ010000005">
    <property type="protein sequence ID" value="KAI5411557.1"/>
    <property type="molecule type" value="Genomic_DNA"/>
</dbReference>
<keyword evidence="2" id="KW-1185">Reference proteome</keyword>
<dbReference type="Proteomes" id="UP001058974">
    <property type="component" value="Chromosome 5"/>
</dbReference>
<sequence length="105" mass="11532">MKPTGSQPSNIPSQSQPSTTSLRHLYLSQFPDFLHSYIDDIVDVGDDGNFCFGVIAALLGCVVESWNGLKVEHLGVQGQEKCMVIPDMGILFPSYLSSTYVYEEA</sequence>
<comment type="caution">
    <text evidence="1">The sequence shown here is derived from an EMBL/GenBank/DDBJ whole genome shotgun (WGS) entry which is preliminary data.</text>
</comment>
<gene>
    <name evidence="1" type="ORF">KIW84_056568</name>
</gene>
<proteinExistence type="predicted"/>
<accession>A0A9D4X1B8</accession>
<organism evidence="1 2">
    <name type="scientific">Pisum sativum</name>
    <name type="common">Garden pea</name>
    <name type="synonym">Lathyrus oleraceus</name>
    <dbReference type="NCBI Taxonomy" id="3888"/>
    <lineage>
        <taxon>Eukaryota</taxon>
        <taxon>Viridiplantae</taxon>
        <taxon>Streptophyta</taxon>
        <taxon>Embryophyta</taxon>
        <taxon>Tracheophyta</taxon>
        <taxon>Spermatophyta</taxon>
        <taxon>Magnoliopsida</taxon>
        <taxon>eudicotyledons</taxon>
        <taxon>Gunneridae</taxon>
        <taxon>Pentapetalae</taxon>
        <taxon>rosids</taxon>
        <taxon>fabids</taxon>
        <taxon>Fabales</taxon>
        <taxon>Fabaceae</taxon>
        <taxon>Papilionoideae</taxon>
        <taxon>50 kb inversion clade</taxon>
        <taxon>NPAAA clade</taxon>
        <taxon>Hologalegina</taxon>
        <taxon>IRL clade</taxon>
        <taxon>Fabeae</taxon>
        <taxon>Lathyrus</taxon>
    </lineage>
</organism>
<name>A0A9D4X1B8_PEA</name>
<reference evidence="1 2" key="1">
    <citation type="journal article" date="2022" name="Nat. Genet.">
        <title>Improved pea reference genome and pan-genome highlight genomic features and evolutionary characteristics.</title>
        <authorList>
            <person name="Yang T."/>
            <person name="Liu R."/>
            <person name="Luo Y."/>
            <person name="Hu S."/>
            <person name="Wang D."/>
            <person name="Wang C."/>
            <person name="Pandey M.K."/>
            <person name="Ge S."/>
            <person name="Xu Q."/>
            <person name="Li N."/>
            <person name="Li G."/>
            <person name="Huang Y."/>
            <person name="Saxena R.K."/>
            <person name="Ji Y."/>
            <person name="Li M."/>
            <person name="Yan X."/>
            <person name="He Y."/>
            <person name="Liu Y."/>
            <person name="Wang X."/>
            <person name="Xiang C."/>
            <person name="Varshney R.K."/>
            <person name="Ding H."/>
            <person name="Gao S."/>
            <person name="Zong X."/>
        </authorList>
    </citation>
    <scope>NUCLEOTIDE SEQUENCE [LARGE SCALE GENOMIC DNA]</scope>
    <source>
        <strain evidence="1 2">cv. Zhongwan 6</strain>
    </source>
</reference>
<evidence type="ECO:0000313" key="2">
    <source>
        <dbReference type="Proteomes" id="UP001058974"/>
    </source>
</evidence>
<dbReference type="Gramene" id="Psat05G0656800-T1">
    <property type="protein sequence ID" value="KAI5411557.1"/>
    <property type="gene ID" value="KIW84_056568"/>
</dbReference>
<evidence type="ECO:0000313" key="1">
    <source>
        <dbReference type="EMBL" id="KAI5411557.1"/>
    </source>
</evidence>